<evidence type="ECO:0000313" key="2">
    <source>
        <dbReference type="EMBL" id="CAG9808795.1"/>
    </source>
</evidence>
<reference evidence="2" key="2">
    <citation type="submission" date="2022-10" db="EMBL/GenBank/DDBJ databases">
        <authorList>
            <consortium name="ENA_rothamsted_submissions"/>
            <consortium name="culmorum"/>
            <person name="King R."/>
        </authorList>
    </citation>
    <scope>NUCLEOTIDE SEQUENCE</scope>
</reference>
<dbReference type="PROSITE" id="PS50053">
    <property type="entry name" value="UBIQUITIN_2"/>
    <property type="match status" value="1"/>
</dbReference>
<keyword evidence="3" id="KW-1185">Reference proteome</keyword>
<dbReference type="Pfam" id="PF00240">
    <property type="entry name" value="ubiquitin"/>
    <property type="match status" value="1"/>
</dbReference>
<dbReference type="AlphaFoldDB" id="A0A9N9S097"/>
<dbReference type="SMART" id="SM00213">
    <property type="entry name" value="UBQ"/>
    <property type="match status" value="1"/>
</dbReference>
<organism evidence="2 3">
    <name type="scientific">Chironomus riparius</name>
    <dbReference type="NCBI Taxonomy" id="315576"/>
    <lineage>
        <taxon>Eukaryota</taxon>
        <taxon>Metazoa</taxon>
        <taxon>Ecdysozoa</taxon>
        <taxon>Arthropoda</taxon>
        <taxon>Hexapoda</taxon>
        <taxon>Insecta</taxon>
        <taxon>Pterygota</taxon>
        <taxon>Neoptera</taxon>
        <taxon>Endopterygota</taxon>
        <taxon>Diptera</taxon>
        <taxon>Nematocera</taxon>
        <taxon>Chironomoidea</taxon>
        <taxon>Chironomidae</taxon>
        <taxon>Chironominae</taxon>
        <taxon>Chironomus</taxon>
    </lineage>
</organism>
<feature type="domain" description="Ubiquitin-like" evidence="1">
    <location>
        <begin position="142"/>
        <end position="218"/>
    </location>
</feature>
<evidence type="ECO:0000259" key="1">
    <source>
        <dbReference type="PROSITE" id="PS50053"/>
    </source>
</evidence>
<protein>
    <recommendedName>
        <fullName evidence="1">Ubiquitin-like domain-containing protein</fullName>
    </recommendedName>
</protein>
<dbReference type="CDD" id="cd17039">
    <property type="entry name" value="Ubl_ubiquitin_like"/>
    <property type="match status" value="1"/>
</dbReference>
<gene>
    <name evidence="2" type="ORF">CHIRRI_LOCUS11631</name>
</gene>
<sequence>MSENAFDDDITIEGDNESCSDFVSDHELLSGNTSEDNKSVCGDETPLNGGNNHLTEELVSLLQSDFNEDYTIDLNISNDSGIDMSISIKSSSTVEDVIKTVDSEYYDDYDMEYEGRVLTRNMTLREAYIPKKGQAKIIEKKNTIVIKESRNGRKFPIDIPRSASVKDLKYKMRETYMLDYENPRLIFGNNELNDSCSLRQYKIQNNSSLLVANRCNGG</sequence>
<proteinExistence type="predicted"/>
<evidence type="ECO:0000313" key="3">
    <source>
        <dbReference type="Proteomes" id="UP001153620"/>
    </source>
</evidence>
<dbReference type="InterPro" id="IPR029071">
    <property type="entry name" value="Ubiquitin-like_domsf"/>
</dbReference>
<accession>A0A9N9S097</accession>
<dbReference type="SUPFAM" id="SSF54236">
    <property type="entry name" value="Ubiquitin-like"/>
    <property type="match status" value="1"/>
</dbReference>
<dbReference type="EMBL" id="OU895879">
    <property type="protein sequence ID" value="CAG9808795.1"/>
    <property type="molecule type" value="Genomic_DNA"/>
</dbReference>
<dbReference type="OrthoDB" id="267397at2759"/>
<dbReference type="Proteomes" id="UP001153620">
    <property type="component" value="Chromosome 3"/>
</dbReference>
<dbReference type="Gene3D" id="3.10.20.90">
    <property type="entry name" value="Phosphatidylinositol 3-kinase Catalytic Subunit, Chain A, domain 1"/>
    <property type="match status" value="1"/>
</dbReference>
<dbReference type="InterPro" id="IPR000626">
    <property type="entry name" value="Ubiquitin-like_dom"/>
</dbReference>
<name>A0A9N9S097_9DIPT</name>
<reference evidence="2" key="1">
    <citation type="submission" date="2022-01" db="EMBL/GenBank/DDBJ databases">
        <authorList>
            <person name="King R."/>
        </authorList>
    </citation>
    <scope>NUCLEOTIDE SEQUENCE</scope>
</reference>